<feature type="compositionally biased region" description="Polar residues" evidence="4">
    <location>
        <begin position="277"/>
        <end position="288"/>
    </location>
</feature>
<dbReference type="PROSITE" id="PS51433">
    <property type="entry name" value="PNT"/>
    <property type="match status" value="1"/>
</dbReference>
<evidence type="ECO:0000256" key="1">
    <source>
        <dbReference type="ARBA" id="ARBA00005562"/>
    </source>
</evidence>
<comment type="subcellular location">
    <subcellularLocation>
        <location evidence="3">Nucleus</location>
    </subcellularLocation>
</comment>
<evidence type="ECO:0000259" key="6">
    <source>
        <dbReference type="PROSITE" id="PS51433"/>
    </source>
</evidence>
<dbReference type="EMBL" id="CP111015">
    <property type="protein sequence ID" value="WAR02624.1"/>
    <property type="molecule type" value="Genomic_DNA"/>
</dbReference>
<dbReference type="InterPro" id="IPR013761">
    <property type="entry name" value="SAM/pointed_sf"/>
</dbReference>
<keyword evidence="2 3" id="KW-0238">DNA-binding</keyword>
<keyword evidence="8" id="KW-1185">Reference proteome</keyword>
<proteinExistence type="inferred from homology"/>
<evidence type="ECO:0000313" key="8">
    <source>
        <dbReference type="Proteomes" id="UP001164746"/>
    </source>
</evidence>
<feature type="domain" description="PNT" evidence="6">
    <location>
        <begin position="65"/>
        <end position="152"/>
    </location>
</feature>
<feature type="domain" description="ETS" evidence="5">
    <location>
        <begin position="341"/>
        <end position="423"/>
    </location>
</feature>
<dbReference type="InterPro" id="IPR000418">
    <property type="entry name" value="Ets_dom"/>
</dbReference>
<evidence type="ECO:0000313" key="7">
    <source>
        <dbReference type="EMBL" id="WAR02624.1"/>
    </source>
</evidence>
<dbReference type="Gene3D" id="1.10.150.50">
    <property type="entry name" value="Transcription Factor, Ets-1"/>
    <property type="match status" value="1"/>
</dbReference>
<feature type="region of interest" description="Disordered" evidence="4">
    <location>
        <begin position="277"/>
        <end position="338"/>
    </location>
</feature>
<dbReference type="Proteomes" id="UP001164746">
    <property type="component" value="Chromosome 4"/>
</dbReference>
<dbReference type="SMART" id="SM00251">
    <property type="entry name" value="SAM_PNT"/>
    <property type="match status" value="1"/>
</dbReference>
<dbReference type="InterPro" id="IPR036390">
    <property type="entry name" value="WH_DNA-bd_sf"/>
</dbReference>
<dbReference type="Gene3D" id="1.10.10.10">
    <property type="entry name" value="Winged helix-like DNA-binding domain superfamily/Winged helix DNA-binding domain"/>
    <property type="match status" value="1"/>
</dbReference>
<evidence type="ECO:0000259" key="5">
    <source>
        <dbReference type="PROSITE" id="PS50061"/>
    </source>
</evidence>
<dbReference type="SUPFAM" id="SSF46785">
    <property type="entry name" value="Winged helix' DNA-binding domain"/>
    <property type="match status" value="1"/>
</dbReference>
<dbReference type="InterPro" id="IPR003118">
    <property type="entry name" value="Pointed_dom"/>
</dbReference>
<keyword evidence="3" id="KW-0539">Nucleus</keyword>
<feature type="compositionally biased region" description="Basic residues" evidence="4">
    <location>
        <begin position="309"/>
        <end position="319"/>
    </location>
</feature>
<feature type="region of interest" description="Disordered" evidence="4">
    <location>
        <begin position="431"/>
        <end position="459"/>
    </location>
</feature>
<evidence type="ECO:0000256" key="2">
    <source>
        <dbReference type="ARBA" id="ARBA00023125"/>
    </source>
</evidence>
<gene>
    <name evidence="7" type="ORF">MAR_009182</name>
</gene>
<dbReference type="Pfam" id="PF00178">
    <property type="entry name" value="Ets"/>
    <property type="match status" value="1"/>
</dbReference>
<dbReference type="SUPFAM" id="SSF47769">
    <property type="entry name" value="SAM/Pointed domain"/>
    <property type="match status" value="1"/>
</dbReference>
<name>A0ABY7E0A0_MYAAR</name>
<protein>
    <submittedName>
        <fullName evidence="7">EHF-like protein</fullName>
    </submittedName>
</protein>
<dbReference type="Pfam" id="PF02198">
    <property type="entry name" value="SAM_PNT"/>
    <property type="match status" value="1"/>
</dbReference>
<evidence type="ECO:0000256" key="4">
    <source>
        <dbReference type="SAM" id="MobiDB-lite"/>
    </source>
</evidence>
<dbReference type="PRINTS" id="PR00454">
    <property type="entry name" value="ETSDOMAIN"/>
</dbReference>
<dbReference type="SMART" id="SM00413">
    <property type="entry name" value="ETS"/>
    <property type="match status" value="1"/>
</dbReference>
<dbReference type="InterPro" id="IPR046328">
    <property type="entry name" value="ETS_fam"/>
</dbReference>
<dbReference type="InterPro" id="IPR036388">
    <property type="entry name" value="WH-like_DNA-bd_sf"/>
</dbReference>
<organism evidence="7 8">
    <name type="scientific">Mya arenaria</name>
    <name type="common">Soft-shell clam</name>
    <dbReference type="NCBI Taxonomy" id="6604"/>
    <lineage>
        <taxon>Eukaryota</taxon>
        <taxon>Metazoa</taxon>
        <taxon>Spiralia</taxon>
        <taxon>Lophotrochozoa</taxon>
        <taxon>Mollusca</taxon>
        <taxon>Bivalvia</taxon>
        <taxon>Autobranchia</taxon>
        <taxon>Heteroconchia</taxon>
        <taxon>Euheterodonta</taxon>
        <taxon>Imparidentia</taxon>
        <taxon>Neoheterodontei</taxon>
        <taxon>Myida</taxon>
        <taxon>Myoidea</taxon>
        <taxon>Myidae</taxon>
        <taxon>Mya</taxon>
    </lineage>
</organism>
<dbReference type="PANTHER" id="PTHR11849">
    <property type="entry name" value="ETS"/>
    <property type="match status" value="1"/>
</dbReference>
<comment type="similarity">
    <text evidence="1 3">Belongs to the ETS family.</text>
</comment>
<evidence type="ECO:0000256" key="3">
    <source>
        <dbReference type="RuleBase" id="RU004019"/>
    </source>
</evidence>
<dbReference type="PANTHER" id="PTHR11849:SF190">
    <property type="entry name" value="ETS-DOMAIN PROTEIN"/>
    <property type="match status" value="1"/>
</dbReference>
<accession>A0ABY7E0A0</accession>
<sequence length="459" mass="52924">MKTYMLMDMESRPFQTMPDTEFSPSSIEHQQDVYMYEDERAIKCEERPDSPTYLDISTSKSSFPNIKSEPDPDTLLSWTTKHPEHWSQNEILDWIYFVASEINVDPATIRGEGFQMITGPELCRMSLEDFKRRDPANGQFFYDMFRDLHKDTHFIRPVDLGESMSAPSPRVAIKPELKCSPCDYTERNKDESEMDNIITSMKGDELEVLLGQSWYPIDPYMTGEIQTIIESCQMPTFRNMSVSSGYGSSTSDIESLSDSEMDTSAFDLLYKNSALPTANPRTGSCSDTFSDDEVPSAVLTKNPTEQTHRNKKPSPRRKQKSGEQGKPQNRGRKPGQISKGNHLWEFIRDLLKDPKCNPHLLRWEEKETGVFRFVQSEAVAQMWGRKKNNPGMTYEKLSRAMRYYYKRGILDRVDGRRLVYKFGVNSHGWNRNKLQPDYPTNNSRYSSLTTQPTNQDTPA</sequence>
<reference evidence="7" key="1">
    <citation type="submission" date="2022-11" db="EMBL/GenBank/DDBJ databases">
        <title>Centuries of genome instability and evolution in soft-shell clam transmissible cancer (bioRxiv).</title>
        <authorList>
            <person name="Hart S.F.M."/>
            <person name="Yonemitsu M.A."/>
            <person name="Giersch R.M."/>
            <person name="Beal B.F."/>
            <person name="Arriagada G."/>
            <person name="Davis B.W."/>
            <person name="Ostrander E.A."/>
            <person name="Goff S.P."/>
            <person name="Metzger M.J."/>
        </authorList>
    </citation>
    <scope>NUCLEOTIDE SEQUENCE</scope>
    <source>
        <strain evidence="7">MELC-2E11</strain>
        <tissue evidence="7">Siphon/mantle</tissue>
    </source>
</reference>
<dbReference type="PROSITE" id="PS50061">
    <property type="entry name" value="ETS_DOMAIN_3"/>
    <property type="match status" value="1"/>
</dbReference>